<evidence type="ECO:0000313" key="6">
    <source>
        <dbReference type="Proteomes" id="UP001157974"/>
    </source>
</evidence>
<dbReference type="SMART" id="SM00360">
    <property type="entry name" value="RRM"/>
    <property type="match status" value="3"/>
</dbReference>
<dbReference type="InterPro" id="IPR035979">
    <property type="entry name" value="RBD_domain_sf"/>
</dbReference>
<dbReference type="Pfam" id="PF00076">
    <property type="entry name" value="RRM_1"/>
    <property type="match status" value="3"/>
</dbReference>
<feature type="domain" description="RRM" evidence="4">
    <location>
        <begin position="164"/>
        <end position="237"/>
    </location>
</feature>
<evidence type="ECO:0000256" key="1">
    <source>
        <dbReference type="ARBA" id="ARBA00022884"/>
    </source>
</evidence>
<keyword evidence="1 2" id="KW-0694">RNA-binding</keyword>
<evidence type="ECO:0000313" key="5">
    <source>
        <dbReference type="EMBL" id="KAJ8907128.1"/>
    </source>
</evidence>
<evidence type="ECO:0000256" key="2">
    <source>
        <dbReference type="PROSITE-ProRule" id="PRU00176"/>
    </source>
</evidence>
<dbReference type="InterPro" id="IPR052462">
    <property type="entry name" value="SLIRP/GR-RBP-like"/>
</dbReference>
<evidence type="ECO:0000259" key="4">
    <source>
        <dbReference type="PROSITE" id="PS50102"/>
    </source>
</evidence>
<feature type="domain" description="RRM" evidence="4">
    <location>
        <begin position="84"/>
        <end position="162"/>
    </location>
</feature>
<dbReference type="SUPFAM" id="SSF54928">
    <property type="entry name" value="RNA-binding domain, RBD"/>
    <property type="match status" value="2"/>
</dbReference>
<dbReference type="CDD" id="cd00590">
    <property type="entry name" value="RRM_SF"/>
    <property type="match status" value="2"/>
</dbReference>
<dbReference type="PROSITE" id="PS50102">
    <property type="entry name" value="RRM"/>
    <property type="match status" value="3"/>
</dbReference>
<dbReference type="Proteomes" id="UP001157974">
    <property type="component" value="Unassembled WGS sequence"/>
</dbReference>
<feature type="compositionally biased region" description="Basic and acidic residues" evidence="3">
    <location>
        <begin position="50"/>
        <end position="66"/>
    </location>
</feature>
<accession>A0AAV8UX03</accession>
<dbReference type="AlphaFoldDB" id="A0AAV8UX03"/>
<evidence type="ECO:0000256" key="3">
    <source>
        <dbReference type="SAM" id="MobiDB-lite"/>
    </source>
</evidence>
<dbReference type="GO" id="GO:0003723">
    <property type="term" value="F:RNA binding"/>
    <property type="evidence" value="ECO:0007669"/>
    <property type="project" value="UniProtKB-UniRule"/>
</dbReference>
<reference evidence="5 6" key="1">
    <citation type="journal article" date="2023" name="Nat. Commun.">
        <title>Origin of minicircular mitochondrial genomes in red algae.</title>
        <authorList>
            <person name="Lee Y."/>
            <person name="Cho C.H."/>
            <person name="Lee Y.M."/>
            <person name="Park S.I."/>
            <person name="Yang J.H."/>
            <person name="West J.A."/>
            <person name="Bhattacharya D."/>
            <person name="Yoon H.S."/>
        </authorList>
    </citation>
    <scope>NUCLEOTIDE SEQUENCE [LARGE SCALE GENOMIC DNA]</scope>
    <source>
        <strain evidence="5 6">CCMP1338</strain>
        <tissue evidence="5">Whole cell</tissue>
    </source>
</reference>
<dbReference type="InterPro" id="IPR012677">
    <property type="entry name" value="Nucleotide-bd_a/b_plait_sf"/>
</dbReference>
<dbReference type="EMBL" id="JAMWBK010000003">
    <property type="protein sequence ID" value="KAJ8907128.1"/>
    <property type="molecule type" value="Genomic_DNA"/>
</dbReference>
<proteinExistence type="predicted"/>
<name>A0AAV8UX03_9RHOD</name>
<feature type="domain" description="RRM" evidence="4">
    <location>
        <begin position="242"/>
        <end position="324"/>
    </location>
</feature>
<gene>
    <name evidence="5" type="ORF">NDN08_003610</name>
</gene>
<organism evidence="5 6">
    <name type="scientific">Rhodosorus marinus</name>
    <dbReference type="NCBI Taxonomy" id="101924"/>
    <lineage>
        <taxon>Eukaryota</taxon>
        <taxon>Rhodophyta</taxon>
        <taxon>Stylonematophyceae</taxon>
        <taxon>Stylonematales</taxon>
        <taxon>Stylonemataceae</taxon>
        <taxon>Rhodosorus</taxon>
    </lineage>
</organism>
<comment type="caution">
    <text evidence="5">The sequence shown here is derived from an EMBL/GenBank/DDBJ whole genome shotgun (WGS) entry which is preliminary data.</text>
</comment>
<sequence>MEDPSVGDSAGDEEHDSNNAPGSEGSGCAFVRKFTKATDPPDAGDASPVTEEKQREEPGISDDGQLRRCTEQFDNLEPDENDETCLFVGDLGRGTTEDMLRQEFSKYGQIMNIDMKRDKGTGRSLGYCFIHFKTKDQADLSRKKAHRAKLGSRAIRIGRARRNTALYIADLDPSVTTDQLRNAFQPFGELHMDGTYVMKHCYGFVRYKHRTDAEKAKDTMDGSTIGERTVLVKWGEADLVRSSVQVQFDEQSKRLITKSSLYSTFSKFGKVESVEICMRGDGPNMGVAFVEFEDSDAGYVAAVNAIKKTRLIAGAQVWCHHGRQFLPGINTARRQVDDLYWGGAAGHGEEPNMGTSPAKWAKPDVTIGPTSLVTPDRMERVPVAASTDAMSHQSHMQASERLDIPQFTPQWELYPGQVHGNVQMPMYPYVASSMPLIYNPGIPLQSVSYAPNTGFPQNSPVQVDPSYYTYEGGHHPPNIGR</sequence>
<keyword evidence="6" id="KW-1185">Reference proteome</keyword>
<dbReference type="Gene3D" id="3.30.70.330">
    <property type="match status" value="3"/>
</dbReference>
<dbReference type="PANTHER" id="PTHR48027">
    <property type="entry name" value="HETEROGENEOUS NUCLEAR RIBONUCLEOPROTEIN 87F-RELATED"/>
    <property type="match status" value="1"/>
</dbReference>
<protein>
    <recommendedName>
        <fullName evidence="4">RRM domain-containing protein</fullName>
    </recommendedName>
</protein>
<feature type="region of interest" description="Disordered" evidence="3">
    <location>
        <begin position="348"/>
        <end position="372"/>
    </location>
</feature>
<dbReference type="InterPro" id="IPR000504">
    <property type="entry name" value="RRM_dom"/>
</dbReference>
<feature type="region of interest" description="Disordered" evidence="3">
    <location>
        <begin position="1"/>
        <end position="66"/>
    </location>
</feature>
<feature type="compositionally biased region" description="Acidic residues" evidence="3">
    <location>
        <begin position="1"/>
        <end position="15"/>
    </location>
</feature>